<name>A0A5B9QZR7_9BACT</name>
<dbReference type="Proteomes" id="UP000325286">
    <property type="component" value="Chromosome"/>
</dbReference>
<feature type="transmembrane region" description="Helical" evidence="3">
    <location>
        <begin position="147"/>
        <end position="171"/>
    </location>
</feature>
<keyword evidence="5" id="KW-1185">Reference proteome</keyword>
<feature type="region of interest" description="Disordered" evidence="2">
    <location>
        <begin position="1009"/>
        <end position="1030"/>
    </location>
</feature>
<evidence type="ECO:0000256" key="2">
    <source>
        <dbReference type="SAM" id="MobiDB-lite"/>
    </source>
</evidence>
<evidence type="ECO:0000313" key="4">
    <source>
        <dbReference type="EMBL" id="QEG43602.1"/>
    </source>
</evidence>
<gene>
    <name evidence="4" type="ORF">UC8_56530</name>
</gene>
<keyword evidence="1" id="KW-0175">Coiled coil</keyword>
<reference evidence="4 5" key="1">
    <citation type="submission" date="2019-08" db="EMBL/GenBank/DDBJ databases">
        <title>Deep-cultivation of Planctomycetes and their phenomic and genomic characterization uncovers novel biology.</title>
        <authorList>
            <person name="Wiegand S."/>
            <person name="Jogler M."/>
            <person name="Boedeker C."/>
            <person name="Pinto D."/>
            <person name="Vollmers J."/>
            <person name="Rivas-Marin E."/>
            <person name="Kohn T."/>
            <person name="Peeters S.H."/>
            <person name="Heuer A."/>
            <person name="Rast P."/>
            <person name="Oberbeckmann S."/>
            <person name="Bunk B."/>
            <person name="Jeske O."/>
            <person name="Meyerdierks A."/>
            <person name="Storesund J.E."/>
            <person name="Kallscheuer N."/>
            <person name="Luecker S."/>
            <person name="Lage O.M."/>
            <person name="Pohl T."/>
            <person name="Merkel B.J."/>
            <person name="Hornburger P."/>
            <person name="Mueller R.-W."/>
            <person name="Bruemmer F."/>
            <person name="Labrenz M."/>
            <person name="Spormann A.M."/>
            <person name="Op den Camp H."/>
            <person name="Overmann J."/>
            <person name="Amann R."/>
            <person name="Jetten M.S.M."/>
            <person name="Mascher T."/>
            <person name="Medema M.H."/>
            <person name="Devos D.P."/>
            <person name="Kaster A.-K."/>
            <person name="Ovreas L."/>
            <person name="Rohde M."/>
            <person name="Galperin M.Y."/>
            <person name="Jogler C."/>
        </authorList>
    </citation>
    <scope>NUCLEOTIDE SEQUENCE [LARGE SCALE GENOMIC DNA]</scope>
    <source>
        <strain evidence="4 5">UC8</strain>
    </source>
</reference>
<evidence type="ECO:0000256" key="3">
    <source>
        <dbReference type="SAM" id="Phobius"/>
    </source>
</evidence>
<feature type="compositionally biased region" description="Polar residues" evidence="2">
    <location>
        <begin position="742"/>
        <end position="762"/>
    </location>
</feature>
<keyword evidence="3" id="KW-0472">Membrane</keyword>
<feature type="compositionally biased region" description="Basic and acidic residues" evidence="2">
    <location>
        <begin position="921"/>
        <end position="944"/>
    </location>
</feature>
<feature type="transmembrane region" description="Helical" evidence="3">
    <location>
        <begin position="21"/>
        <end position="43"/>
    </location>
</feature>
<feature type="transmembrane region" description="Helical" evidence="3">
    <location>
        <begin position="55"/>
        <end position="78"/>
    </location>
</feature>
<feature type="region of interest" description="Disordered" evidence="2">
    <location>
        <begin position="706"/>
        <end position="762"/>
    </location>
</feature>
<keyword evidence="3" id="KW-0812">Transmembrane</keyword>
<feature type="region of interest" description="Disordered" evidence="2">
    <location>
        <begin position="919"/>
        <end position="954"/>
    </location>
</feature>
<sequence length="1199" mass="133308">MNLPTVSHDVAQRFHSLRRRYLLVDAAIAVLLAATAMCGLWMLLATGDYLWEWSLLWRAIGISASGFAILAWLSFRIIRAFRRTRQRSFAQRIETVFGDFGQRIRTVLDCVEGRVQGPQAMLAALGHQTLGRWETLAPSTLIPSRTLAMGGGICLLAAAAIVSTFLAGGPWRTALLRSLGSDLPYTTLSVTPGDTRVLEDTPLTVSLELSGRLNRTVAIRYRERTPHDPSENSDADATVASWMETELLPLESQPHRFEFDLGKLKQDVEYQFLTNIGNTRVFLAEVQPLIEAQRIETTVQPPTYTRLQPRTFTSNEVTVLERSEVTVTIETNHPLDQAQLAIGPKRSQLHKVDLQPSDDPKQWSFTLPSEEPLYWKFSGQGPDQTPMHPVVGRLRVRSDAAPRIAWRDPVDEIRAHTLAELPMRAHVADDFGIQQTAIVFQLGDEDEYVLTDWSAEAEKLNQNQAQNADDEASPSTTRLRLEEILPLESFALTERDYISYYAYAIDNRQPQPQRSETDIRYIDIRPLRQFFSESDLMPNEDGGGGGLLVQLDEIIRRQRFMINRTRRLTRLPADQLSSQLNALDRMVESQSELASLTRFLAEFLLSRGNDDVEALNQAEAAMLQAADSLAAGSFDLSLAQQQDALRALAEARRTLEIVLSKRRSQAQQRQLQNFAQQLRQKLRRQRDQTEQEIADSLKQLAADQTQLSKMAQQRLQPSSCPAGTQGGSNTGATPNPAMNAEATGTGTIPNPESPKEASTNKLPNRIVAAGRKPSGSAAPDGLRRSAKTETYLGMVPKSEDDSLEQQAFQDELFAGELDLLERLQDIENNLSERLSESPLLARRVNETRQALDALAVDARSNTLESFVADSQDAADQLREMSLQLDAIAASEPVTRVSSLRDMTTSLASMELELAAQIMDQNRPDTADNSEPVRDGEGSSEHDMEPSSDSLAEIDPRLVRQLQRRAETVEDVLKTPVGLGDIQTSEVKDQLDRFAEENDFLEQLQASQAVAESLGEPTSDEPPTDSSAYDRSRDYADAAGQLDTLYRQLVEPRLARLQQLEQRANRLAQQLAGGQGSEQTPEAKAGIGNLQQELKQEGLQELAEMLDEPPPSEQTTADAEMRSGTGTTDSGGLNPLQTRRPRGRVLMLVQALRQRIQEIILLELSADRDAPVPPQYRSAVDQYFRTIASPVDTQMEAVAQ</sequence>
<proteinExistence type="predicted"/>
<evidence type="ECO:0000256" key="1">
    <source>
        <dbReference type="SAM" id="Coils"/>
    </source>
</evidence>
<keyword evidence="3" id="KW-1133">Transmembrane helix</keyword>
<accession>A0A5B9QZR7</accession>
<organism evidence="4 5">
    <name type="scientific">Roseimaritima ulvae</name>
    <dbReference type="NCBI Taxonomy" id="980254"/>
    <lineage>
        <taxon>Bacteria</taxon>
        <taxon>Pseudomonadati</taxon>
        <taxon>Planctomycetota</taxon>
        <taxon>Planctomycetia</taxon>
        <taxon>Pirellulales</taxon>
        <taxon>Pirellulaceae</taxon>
        <taxon>Roseimaritima</taxon>
    </lineage>
</organism>
<feature type="region of interest" description="Disordered" evidence="2">
    <location>
        <begin position="1106"/>
        <end position="1138"/>
    </location>
</feature>
<dbReference type="EMBL" id="CP042914">
    <property type="protein sequence ID" value="QEG43602.1"/>
    <property type="molecule type" value="Genomic_DNA"/>
</dbReference>
<dbReference type="OrthoDB" id="220911at2"/>
<feature type="compositionally biased region" description="Polar residues" evidence="2">
    <location>
        <begin position="1123"/>
        <end position="1136"/>
    </location>
</feature>
<dbReference type="KEGG" id="rul:UC8_56530"/>
<dbReference type="AlphaFoldDB" id="A0A5B9QZR7"/>
<feature type="compositionally biased region" description="Polar residues" evidence="2">
    <location>
        <begin position="706"/>
        <end position="722"/>
    </location>
</feature>
<feature type="coiled-coil region" evidence="1">
    <location>
        <begin position="668"/>
        <end position="699"/>
    </location>
</feature>
<evidence type="ECO:0000313" key="5">
    <source>
        <dbReference type="Proteomes" id="UP000325286"/>
    </source>
</evidence>
<dbReference type="RefSeq" id="WP_148080616.1">
    <property type="nucleotide sequence ID" value="NZ_CP042914.1"/>
</dbReference>
<protein>
    <submittedName>
        <fullName evidence="4">Uncharacterized protein</fullName>
    </submittedName>
</protein>